<dbReference type="EMBL" id="CP001997">
    <property type="protein sequence ID" value="ADE56454.1"/>
    <property type="molecule type" value="Genomic_DNA"/>
</dbReference>
<organism evidence="2 3">
    <name type="scientific">Aminobacterium colombiense (strain DSM 12261 / ALA-1)</name>
    <dbReference type="NCBI Taxonomy" id="572547"/>
    <lineage>
        <taxon>Bacteria</taxon>
        <taxon>Thermotogati</taxon>
        <taxon>Synergistota</taxon>
        <taxon>Synergistia</taxon>
        <taxon>Synergistales</taxon>
        <taxon>Aminobacteriaceae</taxon>
        <taxon>Aminobacterium</taxon>
    </lineage>
</organism>
<dbReference type="KEGG" id="aco:Amico_0310"/>
<name>D5ED22_AMICL</name>
<dbReference type="AlphaFoldDB" id="D5ED22"/>
<gene>
    <name evidence="2" type="ordered locus">Amico_0310</name>
</gene>
<protein>
    <submittedName>
        <fullName evidence="2">Uncharacterized protein</fullName>
    </submittedName>
</protein>
<evidence type="ECO:0000256" key="1">
    <source>
        <dbReference type="SAM" id="MobiDB-lite"/>
    </source>
</evidence>
<feature type="compositionally biased region" description="Basic and acidic residues" evidence="1">
    <location>
        <begin position="375"/>
        <end position="394"/>
    </location>
</feature>
<dbReference type="HOGENOM" id="CLU_651582_0_0_0"/>
<dbReference type="RefSeq" id="WP_013047720.1">
    <property type="nucleotide sequence ID" value="NC_014011.1"/>
</dbReference>
<evidence type="ECO:0000313" key="2">
    <source>
        <dbReference type="EMBL" id="ADE56454.1"/>
    </source>
</evidence>
<evidence type="ECO:0000313" key="3">
    <source>
        <dbReference type="Proteomes" id="UP000002366"/>
    </source>
</evidence>
<dbReference type="Proteomes" id="UP000002366">
    <property type="component" value="Chromosome"/>
</dbReference>
<proteinExistence type="predicted"/>
<accession>D5ED22</accession>
<feature type="region of interest" description="Disordered" evidence="1">
    <location>
        <begin position="373"/>
        <end position="421"/>
    </location>
</feature>
<keyword evidence="3" id="KW-1185">Reference proteome</keyword>
<sequence>MKNTKIIKRLSAVLTVIVCLQGIVGVADAALRSRYEQKIGDIPGASVPVTIAPAAPVPPPAAPAQALAPAPQSPQKNGELVASCGIPAIYVKAMAKEHENFREAFIRAELSLRYYIRKGKERQEPSSQQLKNLRFQITQNLKALESSANRYSRNIRYAKLAMLQMDEEERSIFAEALASLYGTPAWASSQGVPMSANLAPMDVMNRLENTMTNVGVASGTAQLAIDQRSLVETTGAWEAFKSSYGAQVLASGAKLGATVAGTIGGAALGVIAIGSLPVTATGAAIVGVAGLGVGILGGTISIIGATDDFVKAVKDDTSSGIDAGEREKLENLGNAVSAVNITVGLPGLAQSSSTAEFVQGGLSSVSDAMGFWGEEENRNDEKANEINRELDSVMKEGGSGGGNDSGGGSGGGCGGGCSGSF</sequence>
<reference evidence="2 3" key="1">
    <citation type="journal article" date="2010" name="Stand. Genomic Sci.">
        <title>Complete genome sequence of Aminobacterium colombiense type strain (ALA-1).</title>
        <authorList>
            <person name="Chertkov O."/>
            <person name="Sikorski J."/>
            <person name="Brambilla E."/>
            <person name="Lapidus A."/>
            <person name="Copeland A."/>
            <person name="Glavina Del Rio T."/>
            <person name="Nolan M."/>
            <person name="Lucas S."/>
            <person name="Tice H."/>
            <person name="Cheng J.F."/>
            <person name="Han C."/>
            <person name="Detter J.C."/>
            <person name="Bruce D."/>
            <person name="Tapia R."/>
            <person name="Goodwin L."/>
            <person name="Pitluck S."/>
            <person name="Liolios K."/>
            <person name="Ivanova N."/>
            <person name="Mavromatis K."/>
            <person name="Ovchinnikova G."/>
            <person name="Pati A."/>
            <person name="Chen A."/>
            <person name="Palaniappan K."/>
            <person name="Land M."/>
            <person name="Hauser L."/>
            <person name="Chang Y.J."/>
            <person name="Jeffries C.D."/>
            <person name="Spring S."/>
            <person name="Rohde M."/>
            <person name="Goker M."/>
            <person name="Bristow J."/>
            <person name="Eisen J.A."/>
            <person name="Markowitz V."/>
            <person name="Hugenholtz P."/>
            <person name="Kyrpides N.C."/>
            <person name="Klenk H.P."/>
        </authorList>
    </citation>
    <scope>NUCLEOTIDE SEQUENCE [LARGE SCALE GENOMIC DNA]</scope>
    <source>
        <strain evidence="3">DSM 12261 / ALA-1</strain>
    </source>
</reference>
<feature type="compositionally biased region" description="Gly residues" evidence="1">
    <location>
        <begin position="397"/>
        <end position="421"/>
    </location>
</feature>
<dbReference type="STRING" id="572547.Amico_0310"/>